<name>A0A2N1MTK5_9GLOM</name>
<comment type="caution">
    <text evidence="1">The sequence shown here is derived from an EMBL/GenBank/DDBJ whole genome shotgun (WGS) entry which is preliminary data.</text>
</comment>
<organism evidence="1 2">
    <name type="scientific">Rhizophagus irregularis</name>
    <dbReference type="NCBI Taxonomy" id="588596"/>
    <lineage>
        <taxon>Eukaryota</taxon>
        <taxon>Fungi</taxon>
        <taxon>Fungi incertae sedis</taxon>
        <taxon>Mucoromycota</taxon>
        <taxon>Glomeromycotina</taxon>
        <taxon>Glomeromycetes</taxon>
        <taxon>Glomerales</taxon>
        <taxon>Glomeraceae</taxon>
        <taxon>Rhizophagus</taxon>
    </lineage>
</organism>
<sequence>MSYKDEWILNLPPGDSDASQMLQTLLNWKDLDLLWTVKPHLELSTRKLNHLLWMSPSQRNLYERFQISNDKNILTEKEFTLNIEPNDNLSLNIEPMLNIERLSVTTNKQKRCNICIHFRANHQRSESAIKAEQAAKEVLIICERNQTTLVEINEQVLRKTSQDSWWQVVITNYSIRM</sequence>
<accession>A0A2N1MTK5</accession>
<evidence type="ECO:0000313" key="1">
    <source>
        <dbReference type="EMBL" id="PKK64937.1"/>
    </source>
</evidence>
<dbReference type="AlphaFoldDB" id="A0A2N1MTK5"/>
<evidence type="ECO:0000313" key="2">
    <source>
        <dbReference type="Proteomes" id="UP000233469"/>
    </source>
</evidence>
<dbReference type="VEuPathDB" id="FungiDB:FUN_020915"/>
<dbReference type="Proteomes" id="UP000233469">
    <property type="component" value="Unassembled WGS sequence"/>
</dbReference>
<protein>
    <submittedName>
        <fullName evidence="1">Uncharacterized protein</fullName>
    </submittedName>
</protein>
<gene>
    <name evidence="1" type="ORF">RhiirC2_786828</name>
</gene>
<proteinExistence type="predicted"/>
<dbReference type="EMBL" id="LLXL01001353">
    <property type="protein sequence ID" value="PKK64937.1"/>
    <property type="molecule type" value="Genomic_DNA"/>
</dbReference>
<dbReference type="VEuPathDB" id="FungiDB:RhiirA1_403527"/>
<dbReference type="VEuPathDB" id="FungiDB:RhiirFUN_000245"/>
<reference evidence="1 2" key="1">
    <citation type="submission" date="2016-04" db="EMBL/GenBank/DDBJ databases">
        <title>Genome analyses suggest a sexual origin of heterokaryosis in a supposedly ancient asexual fungus.</title>
        <authorList>
            <person name="Ropars J."/>
            <person name="Sedzielewska K."/>
            <person name="Noel J."/>
            <person name="Charron P."/>
            <person name="Farinelli L."/>
            <person name="Marton T."/>
            <person name="Kruger M."/>
            <person name="Pelin A."/>
            <person name="Brachmann A."/>
            <person name="Corradi N."/>
        </authorList>
    </citation>
    <scope>NUCLEOTIDE SEQUENCE [LARGE SCALE GENOMIC DNA]</scope>
    <source>
        <strain evidence="1 2">C2</strain>
    </source>
</reference>
<reference evidence="1 2" key="2">
    <citation type="submission" date="2017-10" db="EMBL/GenBank/DDBJ databases">
        <title>Extensive intraspecific genome diversity in a model arbuscular mycorrhizal fungus.</title>
        <authorList>
            <person name="Chen E.C.H."/>
            <person name="Morin E."/>
            <person name="Baudet D."/>
            <person name="Noel J."/>
            <person name="Ndikumana S."/>
            <person name="Charron P."/>
            <person name="St-Onge C."/>
            <person name="Giorgi J."/>
            <person name="Grigoriev I.V."/>
            <person name="Roux C."/>
            <person name="Martin F.M."/>
            <person name="Corradi N."/>
        </authorList>
    </citation>
    <scope>NUCLEOTIDE SEQUENCE [LARGE SCALE GENOMIC DNA]</scope>
    <source>
        <strain evidence="1 2">C2</strain>
    </source>
</reference>